<evidence type="ECO:0000313" key="3">
    <source>
        <dbReference type="Proteomes" id="UP000198781"/>
    </source>
</evidence>
<protein>
    <recommendedName>
        <fullName evidence="4">Glycerate kinase</fullName>
    </recommendedName>
</protein>
<dbReference type="STRING" id="187868.SAMN05192589_109154"/>
<dbReference type="RefSeq" id="WP_092744586.1">
    <property type="nucleotide sequence ID" value="NZ_FMZC01000009.1"/>
</dbReference>
<accession>A0A1G6XZ53</accession>
<feature type="transmembrane region" description="Helical" evidence="1">
    <location>
        <begin position="28"/>
        <end position="47"/>
    </location>
</feature>
<proteinExistence type="predicted"/>
<sequence length="145" mass="15756">MNLRNLFIPVGIAVLVFAAHRSYGWQGVLAVGGGLFMWALLHFTRLMNVMRKAADRPIGHVGSAVMLNAKLRKGVNLMHVVAMTRSLGEPLSADGEEPERYRWTDGTRSHVTCEFRGGKLTEWALVRPVQDDEAAGAGAGTPADS</sequence>
<evidence type="ECO:0000256" key="1">
    <source>
        <dbReference type="SAM" id="Phobius"/>
    </source>
</evidence>
<dbReference type="Proteomes" id="UP000198781">
    <property type="component" value="Unassembled WGS sequence"/>
</dbReference>
<evidence type="ECO:0000313" key="2">
    <source>
        <dbReference type="EMBL" id="SDD83322.1"/>
    </source>
</evidence>
<keyword evidence="1" id="KW-0812">Transmembrane</keyword>
<keyword evidence="1" id="KW-1133">Transmembrane helix</keyword>
<keyword evidence="3" id="KW-1185">Reference proteome</keyword>
<evidence type="ECO:0008006" key="4">
    <source>
        <dbReference type="Google" id="ProtNLM"/>
    </source>
</evidence>
<reference evidence="2 3" key="1">
    <citation type="submission" date="2016-10" db="EMBL/GenBank/DDBJ databases">
        <authorList>
            <person name="de Groot N.N."/>
        </authorList>
    </citation>
    <scope>NUCLEOTIDE SEQUENCE [LARGE SCALE GENOMIC DNA]</scope>
    <source>
        <strain evidence="2 3">DSM 16619</strain>
    </source>
</reference>
<name>A0A1G6XZ53_9BURK</name>
<dbReference type="EMBL" id="FMZC01000009">
    <property type="protein sequence ID" value="SDD83322.1"/>
    <property type="molecule type" value="Genomic_DNA"/>
</dbReference>
<organism evidence="2 3">
    <name type="scientific">Paracidovorax valerianellae</name>
    <dbReference type="NCBI Taxonomy" id="187868"/>
    <lineage>
        <taxon>Bacteria</taxon>
        <taxon>Pseudomonadati</taxon>
        <taxon>Pseudomonadota</taxon>
        <taxon>Betaproteobacteria</taxon>
        <taxon>Burkholderiales</taxon>
        <taxon>Comamonadaceae</taxon>
        <taxon>Paracidovorax</taxon>
    </lineage>
</organism>
<keyword evidence="1" id="KW-0472">Membrane</keyword>
<dbReference type="AlphaFoldDB" id="A0A1G6XZ53"/>
<gene>
    <name evidence="2" type="ORF">SAMN05192589_109154</name>
</gene>
<dbReference type="OrthoDB" id="8907926at2"/>